<reference evidence="4" key="4">
    <citation type="journal article" date="2008" name="Nucleic Acids Res.">
        <title>The rice annotation project database (RAP-DB): 2008 update.</title>
        <authorList>
            <consortium name="The rice annotation project (RAP)"/>
        </authorList>
    </citation>
    <scope>GENOME REANNOTATION</scope>
    <source>
        <strain evidence="4">cv. Nipponbare</strain>
    </source>
</reference>
<reference evidence="4" key="3">
    <citation type="journal article" date="2005" name="Nature">
        <title>The map-based sequence of the rice genome.</title>
        <authorList>
            <consortium name="International rice genome sequencing project (IRGSP)"/>
            <person name="Matsumoto T."/>
            <person name="Wu J."/>
            <person name="Kanamori H."/>
            <person name="Katayose Y."/>
            <person name="Fujisawa M."/>
            <person name="Namiki N."/>
            <person name="Mizuno H."/>
            <person name="Yamamoto K."/>
            <person name="Antonio B.A."/>
            <person name="Baba T."/>
            <person name="Sakata K."/>
            <person name="Nagamura Y."/>
            <person name="Aoki H."/>
            <person name="Arikawa K."/>
            <person name="Arita K."/>
            <person name="Bito T."/>
            <person name="Chiden Y."/>
            <person name="Fujitsuka N."/>
            <person name="Fukunaka R."/>
            <person name="Hamada M."/>
            <person name="Harada C."/>
            <person name="Hayashi A."/>
            <person name="Hijishita S."/>
            <person name="Honda M."/>
            <person name="Hosokawa S."/>
            <person name="Ichikawa Y."/>
            <person name="Idonuma A."/>
            <person name="Iijima M."/>
            <person name="Ikeda M."/>
            <person name="Ikeno M."/>
            <person name="Ito K."/>
            <person name="Ito S."/>
            <person name="Ito T."/>
            <person name="Ito Y."/>
            <person name="Ito Y."/>
            <person name="Iwabuchi A."/>
            <person name="Kamiya K."/>
            <person name="Karasawa W."/>
            <person name="Kurita K."/>
            <person name="Katagiri S."/>
            <person name="Kikuta A."/>
            <person name="Kobayashi H."/>
            <person name="Kobayashi N."/>
            <person name="Machita K."/>
            <person name="Maehara T."/>
            <person name="Masukawa M."/>
            <person name="Mizubayashi T."/>
            <person name="Mukai Y."/>
            <person name="Nagasaki H."/>
            <person name="Nagata Y."/>
            <person name="Naito S."/>
            <person name="Nakashima M."/>
            <person name="Nakama Y."/>
            <person name="Nakamichi Y."/>
            <person name="Nakamura M."/>
            <person name="Meguro A."/>
            <person name="Negishi M."/>
            <person name="Ohta I."/>
            <person name="Ohta T."/>
            <person name="Okamoto M."/>
            <person name="Ono N."/>
            <person name="Saji S."/>
            <person name="Sakaguchi M."/>
            <person name="Sakai K."/>
            <person name="Shibata M."/>
            <person name="Shimokawa T."/>
            <person name="Song J."/>
            <person name="Takazaki Y."/>
            <person name="Terasawa K."/>
            <person name="Tsugane M."/>
            <person name="Tsuji K."/>
            <person name="Ueda S."/>
            <person name="Waki K."/>
            <person name="Yamagata H."/>
            <person name="Yamamoto M."/>
            <person name="Yamamoto S."/>
            <person name="Yamane H."/>
            <person name="Yoshiki S."/>
            <person name="Yoshihara R."/>
            <person name="Yukawa K."/>
            <person name="Zhong H."/>
            <person name="Yano M."/>
            <person name="Yuan Q."/>
            <person name="Ouyang S."/>
            <person name="Liu J."/>
            <person name="Jones K.M."/>
            <person name="Gansberger K."/>
            <person name="Moffat K."/>
            <person name="Hill J."/>
            <person name="Bera J."/>
            <person name="Fadrosh D."/>
            <person name="Jin S."/>
            <person name="Johri S."/>
            <person name="Kim M."/>
            <person name="Overton L."/>
            <person name="Reardon M."/>
            <person name="Tsitrin T."/>
            <person name="Vuong H."/>
            <person name="Weaver B."/>
            <person name="Ciecko A."/>
            <person name="Tallon L."/>
            <person name="Jackson J."/>
            <person name="Pai G."/>
            <person name="Aken S.V."/>
            <person name="Utterback T."/>
            <person name="Reidmuller S."/>
            <person name="Feldblyum T."/>
            <person name="Hsiao J."/>
            <person name="Zismann V."/>
            <person name="Iobst S."/>
            <person name="de Vazeille A.R."/>
            <person name="Buell C.R."/>
            <person name="Ying K."/>
            <person name="Li Y."/>
            <person name="Lu T."/>
            <person name="Huang Y."/>
            <person name="Zhao Q."/>
            <person name="Feng Q."/>
            <person name="Zhang L."/>
            <person name="Zhu J."/>
            <person name="Weng Q."/>
            <person name="Mu J."/>
            <person name="Lu Y."/>
            <person name="Fan D."/>
            <person name="Liu Y."/>
            <person name="Guan J."/>
            <person name="Zhang Y."/>
            <person name="Yu S."/>
            <person name="Liu X."/>
            <person name="Zhang Y."/>
            <person name="Hong G."/>
            <person name="Han B."/>
            <person name="Choisne N."/>
            <person name="Demange N."/>
            <person name="Orjeda G."/>
            <person name="Samain S."/>
            <person name="Cattolico L."/>
            <person name="Pelletier E."/>
            <person name="Couloux A."/>
            <person name="Segurens B."/>
            <person name="Wincker P."/>
            <person name="D'Hont A."/>
            <person name="Scarpelli C."/>
            <person name="Weissenbach J."/>
            <person name="Salanoubat M."/>
            <person name="Quetier F."/>
            <person name="Yu Y."/>
            <person name="Kim H.R."/>
            <person name="Rambo T."/>
            <person name="Currie J."/>
            <person name="Collura K."/>
            <person name="Luo M."/>
            <person name="Yang T."/>
            <person name="Ammiraju J.S.S."/>
            <person name="Engler F."/>
            <person name="Soderlund C."/>
            <person name="Wing R.A."/>
            <person name="Palmer L.E."/>
            <person name="de la Bastide M."/>
            <person name="Spiegel L."/>
            <person name="Nascimento L."/>
            <person name="Zutavern T."/>
            <person name="O'Shaughnessy A."/>
            <person name="Dike S."/>
            <person name="Dedhia N."/>
            <person name="Preston R."/>
            <person name="Balija V."/>
            <person name="McCombie W.R."/>
            <person name="Chow T."/>
            <person name="Chen H."/>
            <person name="Chung M."/>
            <person name="Chen C."/>
            <person name="Shaw J."/>
            <person name="Wu H."/>
            <person name="Hsiao K."/>
            <person name="Chao Y."/>
            <person name="Chu M."/>
            <person name="Cheng C."/>
            <person name="Hour A."/>
            <person name="Lee P."/>
            <person name="Lin S."/>
            <person name="Lin Y."/>
            <person name="Liou J."/>
            <person name="Liu S."/>
            <person name="Hsing Y."/>
            <person name="Raghuvanshi S."/>
            <person name="Mohanty A."/>
            <person name="Bharti A.K."/>
            <person name="Gaur A."/>
            <person name="Gupta V."/>
            <person name="Kumar D."/>
            <person name="Ravi V."/>
            <person name="Vij S."/>
            <person name="Kapur A."/>
            <person name="Khurana P."/>
            <person name="Khurana P."/>
            <person name="Khurana J.P."/>
            <person name="Tyagi A.K."/>
            <person name="Gaikwad K."/>
            <person name="Singh A."/>
            <person name="Dalal V."/>
            <person name="Srivastava S."/>
            <person name="Dixit A."/>
            <person name="Pal A.K."/>
            <person name="Ghazi I.A."/>
            <person name="Yadav M."/>
            <person name="Pandit A."/>
            <person name="Bhargava A."/>
            <person name="Sureshbabu K."/>
            <person name="Batra K."/>
            <person name="Sharma T.R."/>
            <person name="Mohapatra T."/>
            <person name="Singh N.K."/>
            <person name="Messing J."/>
            <person name="Nelson A.B."/>
            <person name="Fuks G."/>
            <person name="Kavchok S."/>
            <person name="Keizer G."/>
            <person name="Linton E."/>
            <person name="Llaca V."/>
            <person name="Song R."/>
            <person name="Tanyolac B."/>
            <person name="Young S."/>
            <person name="Ho-Il K."/>
            <person name="Hahn J.H."/>
            <person name="Sangsakoo G."/>
            <person name="Vanavichit A."/>
            <person name="de Mattos Luiz.A.T."/>
            <person name="Zimmer P.D."/>
            <person name="Malone G."/>
            <person name="Dellagostin O."/>
            <person name="de Oliveira A.C."/>
            <person name="Bevan M."/>
            <person name="Bancroft I."/>
            <person name="Minx P."/>
            <person name="Cordum H."/>
            <person name="Wilson R."/>
            <person name="Cheng Z."/>
            <person name="Jin W."/>
            <person name="Jiang J."/>
            <person name="Leong S.A."/>
            <person name="Iwama H."/>
            <person name="Gojobori T."/>
            <person name="Itoh T."/>
            <person name="Niimura Y."/>
            <person name="Fujii Y."/>
            <person name="Habara T."/>
            <person name="Sakai H."/>
            <person name="Sato Y."/>
            <person name="Wilson G."/>
            <person name="Kumar K."/>
            <person name="McCouch S."/>
            <person name="Juretic N."/>
            <person name="Hoen D."/>
            <person name="Wright S."/>
            <person name="Bruskiewich R."/>
            <person name="Bureau T."/>
            <person name="Miyao A."/>
            <person name="Hirochika H."/>
            <person name="Nishikawa T."/>
            <person name="Kadowaki K."/>
            <person name="Sugiura M."/>
            <person name="Burr B."/>
            <person name="Sasaki T."/>
        </authorList>
    </citation>
    <scope>NUCLEOTIDE SEQUENCE [LARGE SCALE GENOMIC DNA]</scope>
    <source>
        <strain evidence="4">cv. Nipponbare</strain>
    </source>
</reference>
<feature type="compositionally biased region" description="Basic and acidic residues" evidence="1">
    <location>
        <begin position="18"/>
        <end position="30"/>
    </location>
</feature>
<accession>Q8GSJ0</accession>
<evidence type="ECO:0000313" key="2">
    <source>
        <dbReference type="EMBL" id="BAC21389.1"/>
    </source>
</evidence>
<dbReference type="EMBL" id="AP004010">
    <property type="protein sequence ID" value="BAC21389.1"/>
    <property type="molecule type" value="Genomic_DNA"/>
</dbReference>
<feature type="compositionally biased region" description="Low complexity" evidence="1">
    <location>
        <begin position="32"/>
        <end position="44"/>
    </location>
</feature>
<protein>
    <submittedName>
        <fullName evidence="2">Uncharacterized protein</fullName>
    </submittedName>
</protein>
<name>Q8GSJ0_ORYSJ</name>
<evidence type="ECO:0000256" key="1">
    <source>
        <dbReference type="SAM" id="MobiDB-lite"/>
    </source>
</evidence>
<dbReference type="Proteomes" id="UP000000763">
    <property type="component" value="Chromosome 7"/>
</dbReference>
<reference evidence="3" key="1">
    <citation type="submission" date="2001-07" db="EMBL/GenBank/DDBJ databases">
        <title>Oryza sativa nipponbare(GA3) genomic DNA, chromosome 7, BAC clone:OJ1417_E01.</title>
        <authorList>
            <person name="Sasaki T."/>
            <person name="Matsumoto T."/>
            <person name="Yamamoto K."/>
        </authorList>
    </citation>
    <scope>NUCLEOTIDE SEQUENCE</scope>
</reference>
<evidence type="ECO:0000313" key="3">
    <source>
        <dbReference type="EMBL" id="BAC45061.1"/>
    </source>
</evidence>
<evidence type="ECO:0000313" key="4">
    <source>
        <dbReference type="Proteomes" id="UP000000763"/>
    </source>
</evidence>
<gene>
    <name evidence="2" type="primary">OJ1351_C05.106</name>
    <name evidence="3" type="synonym">OJ1417_E01.132</name>
</gene>
<feature type="compositionally biased region" description="Basic and acidic residues" evidence="1">
    <location>
        <begin position="1"/>
        <end position="11"/>
    </location>
</feature>
<dbReference type="AlphaFoldDB" id="Q8GSJ0"/>
<sequence>MADAVAARDDTSAPTSAEQDKEAEKSEKSPRSHAASAGGHRGAALPPRLGQLQRKGGKGPR</sequence>
<dbReference type="EMBL" id="AP003829">
    <property type="protein sequence ID" value="BAC45061.1"/>
    <property type="molecule type" value="Genomic_DNA"/>
</dbReference>
<reference evidence="2" key="2">
    <citation type="submission" date="2001-08" db="EMBL/GenBank/DDBJ databases">
        <title>Oryza sativa nipponbare(GA3) genomic DNA, chromosome 7, BAC clone:OJ1351_C05.</title>
        <authorList>
            <person name="Sasaki T."/>
            <person name="Matsumoto T."/>
            <person name="Yamamoto K."/>
        </authorList>
    </citation>
    <scope>NUCLEOTIDE SEQUENCE</scope>
</reference>
<organism evidence="2 4">
    <name type="scientific">Oryza sativa subsp. japonica</name>
    <name type="common">Rice</name>
    <dbReference type="NCBI Taxonomy" id="39947"/>
    <lineage>
        <taxon>Eukaryota</taxon>
        <taxon>Viridiplantae</taxon>
        <taxon>Streptophyta</taxon>
        <taxon>Embryophyta</taxon>
        <taxon>Tracheophyta</taxon>
        <taxon>Spermatophyta</taxon>
        <taxon>Magnoliopsida</taxon>
        <taxon>Liliopsida</taxon>
        <taxon>Poales</taxon>
        <taxon>Poaceae</taxon>
        <taxon>BOP clade</taxon>
        <taxon>Oryzoideae</taxon>
        <taxon>Oryzeae</taxon>
        <taxon>Oryzinae</taxon>
        <taxon>Oryza</taxon>
        <taxon>Oryza sativa</taxon>
    </lineage>
</organism>
<feature type="region of interest" description="Disordered" evidence="1">
    <location>
        <begin position="1"/>
        <end position="61"/>
    </location>
</feature>
<proteinExistence type="predicted"/>